<evidence type="ECO:0000313" key="2">
    <source>
        <dbReference type="EMBL" id="GAH44731.1"/>
    </source>
</evidence>
<dbReference type="EMBL" id="BARU01010067">
    <property type="protein sequence ID" value="GAH44731.1"/>
    <property type="molecule type" value="Genomic_DNA"/>
</dbReference>
<sequence>LGLIVPGFIPSPTGEIIEYWPTVPEALITLGVWALGFLILTVLYKIAISVSEETST</sequence>
<keyword evidence="1" id="KW-0812">Transmembrane</keyword>
<accession>X1FGG0</accession>
<keyword evidence="1" id="KW-1133">Transmembrane helix</keyword>
<proteinExistence type="predicted"/>
<feature type="non-terminal residue" evidence="2">
    <location>
        <position position="1"/>
    </location>
</feature>
<comment type="caution">
    <text evidence="2">The sequence shown here is derived from an EMBL/GenBank/DDBJ whole genome shotgun (WGS) entry which is preliminary data.</text>
</comment>
<name>X1FGG0_9ZZZZ</name>
<reference evidence="2" key="1">
    <citation type="journal article" date="2014" name="Front. Microbiol.">
        <title>High frequency of phylogenetically diverse reductive dehalogenase-homologous genes in deep subseafloor sedimentary metagenomes.</title>
        <authorList>
            <person name="Kawai M."/>
            <person name="Futagami T."/>
            <person name="Toyoda A."/>
            <person name="Takaki Y."/>
            <person name="Nishi S."/>
            <person name="Hori S."/>
            <person name="Arai W."/>
            <person name="Tsubouchi T."/>
            <person name="Morono Y."/>
            <person name="Uchiyama I."/>
            <person name="Ito T."/>
            <person name="Fujiyama A."/>
            <person name="Inagaki F."/>
            <person name="Takami H."/>
        </authorList>
    </citation>
    <scope>NUCLEOTIDE SEQUENCE</scope>
    <source>
        <strain evidence="2">Expedition CK06-06</strain>
    </source>
</reference>
<keyword evidence="1" id="KW-0472">Membrane</keyword>
<dbReference type="AlphaFoldDB" id="X1FGG0"/>
<feature type="transmembrane region" description="Helical" evidence="1">
    <location>
        <begin position="26"/>
        <end position="47"/>
    </location>
</feature>
<organism evidence="2">
    <name type="scientific">marine sediment metagenome</name>
    <dbReference type="NCBI Taxonomy" id="412755"/>
    <lineage>
        <taxon>unclassified sequences</taxon>
        <taxon>metagenomes</taxon>
        <taxon>ecological metagenomes</taxon>
    </lineage>
</organism>
<gene>
    <name evidence="2" type="ORF">S03H2_19297</name>
</gene>
<evidence type="ECO:0000256" key="1">
    <source>
        <dbReference type="SAM" id="Phobius"/>
    </source>
</evidence>
<protein>
    <submittedName>
        <fullName evidence="2">Uncharacterized protein</fullName>
    </submittedName>
</protein>